<evidence type="ECO:0000256" key="11">
    <source>
        <dbReference type="SAM" id="MobiDB-lite"/>
    </source>
</evidence>
<evidence type="ECO:0000256" key="4">
    <source>
        <dbReference type="ARBA" id="ARBA00022454"/>
    </source>
</evidence>
<evidence type="ECO:0000256" key="3">
    <source>
        <dbReference type="ARBA" id="ARBA00009606"/>
    </source>
</evidence>
<dbReference type="Pfam" id="PF12717">
    <property type="entry name" value="Cnd1"/>
    <property type="match status" value="1"/>
</dbReference>
<evidence type="ECO:0000256" key="8">
    <source>
        <dbReference type="ARBA" id="ARBA00023242"/>
    </source>
</evidence>
<dbReference type="SUPFAM" id="SSF48371">
    <property type="entry name" value="ARM repeat"/>
    <property type="match status" value="1"/>
</dbReference>
<evidence type="ECO:0000256" key="1">
    <source>
        <dbReference type="ARBA" id="ARBA00004123"/>
    </source>
</evidence>
<proteinExistence type="inferred from homology"/>
<evidence type="ECO:0000313" key="13">
    <source>
        <dbReference type="EMBL" id="CAG6678904.1"/>
    </source>
</evidence>
<feature type="compositionally biased region" description="Basic residues" evidence="11">
    <location>
        <begin position="1404"/>
        <end position="1421"/>
    </location>
</feature>
<dbReference type="PIRSF" id="PIRSF017127">
    <property type="entry name" value="Condensin_D2"/>
    <property type="match status" value="1"/>
</dbReference>
<dbReference type="GO" id="GO:0042393">
    <property type="term" value="F:histone binding"/>
    <property type="evidence" value="ECO:0007669"/>
    <property type="project" value="TreeGrafter"/>
</dbReference>
<dbReference type="GO" id="GO:0005634">
    <property type="term" value="C:nucleus"/>
    <property type="evidence" value="ECO:0007669"/>
    <property type="project" value="UniProtKB-SubCell"/>
</dbReference>
<keyword evidence="6 10" id="KW-0498">Mitosis</keyword>
<dbReference type="InterPro" id="IPR011989">
    <property type="entry name" value="ARM-like"/>
</dbReference>
<dbReference type="EMBL" id="HBUF01247399">
    <property type="protein sequence ID" value="CAG6678904.1"/>
    <property type="molecule type" value="Transcribed_RNA"/>
</dbReference>
<dbReference type="PANTHER" id="PTHR14222:SF2">
    <property type="entry name" value="CONDENSIN COMPLEX SUBUNIT 1"/>
    <property type="match status" value="1"/>
</dbReference>
<keyword evidence="5 10" id="KW-0132">Cell division</keyword>
<feature type="domain" description="Ubiquitin-like" evidence="12">
    <location>
        <begin position="559"/>
        <end position="617"/>
    </location>
</feature>
<dbReference type="InterPro" id="IPR016024">
    <property type="entry name" value="ARM-type_fold"/>
</dbReference>
<dbReference type="InterPro" id="IPR000626">
    <property type="entry name" value="Ubiquitin-like_dom"/>
</dbReference>
<dbReference type="GO" id="GO:0000779">
    <property type="term" value="C:condensed chromosome, centromeric region"/>
    <property type="evidence" value="ECO:0007669"/>
    <property type="project" value="TreeGrafter"/>
</dbReference>
<evidence type="ECO:0000256" key="7">
    <source>
        <dbReference type="ARBA" id="ARBA00023067"/>
    </source>
</evidence>
<feature type="compositionally biased region" description="Low complexity" evidence="11">
    <location>
        <begin position="983"/>
        <end position="1007"/>
    </location>
</feature>
<feature type="region of interest" description="Disordered" evidence="11">
    <location>
        <begin position="1326"/>
        <end position="1458"/>
    </location>
</feature>
<dbReference type="InterPro" id="IPR026971">
    <property type="entry name" value="CND1/NCAPD3"/>
</dbReference>
<dbReference type="GO" id="GO:0000796">
    <property type="term" value="C:condensin complex"/>
    <property type="evidence" value="ECO:0007669"/>
    <property type="project" value="TreeGrafter"/>
</dbReference>
<dbReference type="PROSITE" id="PS50053">
    <property type="entry name" value="UBIQUITIN_2"/>
    <property type="match status" value="1"/>
</dbReference>
<dbReference type="InterPro" id="IPR007673">
    <property type="entry name" value="Condensin_cplx_su1"/>
</dbReference>
<evidence type="ECO:0000256" key="10">
    <source>
        <dbReference type="PIRNR" id="PIRNR017127"/>
    </source>
</evidence>
<comment type="similarity">
    <text evidence="3 10">Belongs to the CND1 (condensin subunit 1) family.</text>
</comment>
<organism evidence="13">
    <name type="scientific">Cacopsylla melanoneura</name>
    <dbReference type="NCBI Taxonomy" id="428564"/>
    <lineage>
        <taxon>Eukaryota</taxon>
        <taxon>Metazoa</taxon>
        <taxon>Ecdysozoa</taxon>
        <taxon>Arthropoda</taxon>
        <taxon>Hexapoda</taxon>
        <taxon>Insecta</taxon>
        <taxon>Pterygota</taxon>
        <taxon>Neoptera</taxon>
        <taxon>Paraneoptera</taxon>
        <taxon>Hemiptera</taxon>
        <taxon>Sternorrhyncha</taxon>
        <taxon>Psylloidea</taxon>
        <taxon>Psyllidae</taxon>
        <taxon>Psyllinae</taxon>
        <taxon>Cacopsylla</taxon>
    </lineage>
</organism>
<dbReference type="InterPro" id="IPR032682">
    <property type="entry name" value="Cnd1_C"/>
</dbReference>
<protein>
    <recommendedName>
        <fullName evidence="10">Condensin complex subunit 1</fullName>
    </recommendedName>
</protein>
<feature type="compositionally biased region" description="Polar residues" evidence="11">
    <location>
        <begin position="972"/>
        <end position="982"/>
    </location>
</feature>
<dbReference type="GO" id="GO:0051301">
    <property type="term" value="P:cell division"/>
    <property type="evidence" value="ECO:0007669"/>
    <property type="project" value="UniProtKB-KW"/>
</dbReference>
<feature type="compositionally biased region" description="Low complexity" evidence="11">
    <location>
        <begin position="908"/>
        <end position="920"/>
    </location>
</feature>
<keyword evidence="4" id="KW-0158">Chromosome</keyword>
<evidence type="ECO:0000256" key="6">
    <source>
        <dbReference type="ARBA" id="ARBA00022776"/>
    </source>
</evidence>
<name>A0A8D8X214_9HEMI</name>
<reference evidence="13" key="1">
    <citation type="submission" date="2021-05" db="EMBL/GenBank/DDBJ databases">
        <authorList>
            <person name="Alioto T."/>
            <person name="Alioto T."/>
            <person name="Gomez Garrido J."/>
        </authorList>
    </citation>
    <scope>NUCLEOTIDE SEQUENCE</scope>
</reference>
<dbReference type="Pfam" id="PF12922">
    <property type="entry name" value="Cnd1_N"/>
    <property type="match status" value="1"/>
</dbReference>
<sequence length="1458" mass="166458">MAGVLEFVIPSSRDELLEKQSSTQYYVQAELTEDEFKERIKECYEALENDGPIFILQNFDTLYSMFTHFKTVEYKVLHNVYTKLLLRSLKEFSSILDNFLSGDTLDEELQEKYLNVIKMTLWVFTEFIVNFETRLQKDYHKIVIDAKARKVKVRASIKHNEKLQWDWDYHLSNGLNSINQILKSKINKLWDPPVVEEEFVNIISNCCYKIIEDPCIASVKHKELRIFIFQIVGYLIKRYNHGISCTVKIVQLLKNCEHLVSPLAQAVVMFIRNHGCKSLVREIVREISAMEDGNENAGQDSSKMIAAFLNEVAAHGAEFVIPAMEELLLNLEKESYMMRNCTLTIVTELLINVYKKEDLSDEAKEQRDEYLSVLLDHMHDVHTFVRTKVLQLFQRLVLEKAIPVAFTLKLLERSIGRLMDKSSNVVKYTVQLLKIMIEANPYAAKLGVQELRTKVEEAKEKLKEMESHKTEDPVYLSLVEEWTSVHYPALASLLPSLFEEAPASLLPALLEEDKENNSVEHNSSQGQGSSSNTHDLYIQIKSLISQHKYEEAYKDTKKLQVMIMGAEGQRDVQQSTPEFQLEYSIGIMRQVFIEYKGTPEDEIRILTEGMKIVDNETHQNTIPYQTVLISFLEDSLGFAEKITECIPIMCQLMLGKSPAEQLEAIEFFRSAHQFGMADADVGVREMLALVKAKDKTVKDAVIRAYSAMYLQTDHRTPRGHSVEVIKRLCNLVRSIDAYQKSTVEELIKEWVTVGAIDRECIIVLWEMFTRKLDNTSDDDSKVALILISMVAGAQVMTVKSNIDVLIDLGLGEQNGVDCQMVAYVCQVFLKLEQDGTRYPNENRICSRLMEILMQNFAITHDQYYPVMAVEAINVIYKLAKSPDQLCSELLKNVYSQVKMREEPENEIQSQPLSQPLSQQSTKGHMGRVNEDLLTHFLAILGHIAIRQMNYLDRDVLLELKRRNANEVKTKSSKTTGRQSSVKGTPRSVSGTSTPVSVASSAASSDDSIMQNQDVQNSLLVKDEASSELVRSTCDSQLLQANLLSHFTHTLIFVCQNLRKYSSNRLKSVASLTFSKLMFISLPFCDKHLQLFVTVMEKSPDPIVRINLLIGFGDLICRFPNLVEPWTSYLFNILKDEDDSVRLNALLTVSKLISNEMVKVKAYVSEVARLIVDKEESIAQRAVDLFEEISQKGSSLYNVFMDIVLRLSTDIDPIEEAHFQTILRIIINLINANNKEKNFENLVEKILTRLKNSEFERQWRDITFCLTQFNYNEASLNKILDNFDIFKEKFRDPLVMKNMMDIATGGNYRLAKPAMKELQNELKNRIDEATNHCAVPSSSSSGRDNMEVDNEQGDGEDGMITSTPAHSTRGGLRRPTETPVRAPQSTLKGRGRRRSEEREEAGGRGGKKPAKSQGKSSRRKKAASSSDEEMPVIEEDEDTEEEQEQEEQPKPKSTRTRRR</sequence>
<feature type="compositionally biased region" description="Acidic residues" evidence="11">
    <location>
        <begin position="1425"/>
        <end position="1445"/>
    </location>
</feature>
<feature type="region of interest" description="Disordered" evidence="11">
    <location>
        <begin position="965"/>
        <end position="1009"/>
    </location>
</feature>
<dbReference type="PANTHER" id="PTHR14222">
    <property type="entry name" value="CONDENSIN"/>
    <property type="match status" value="1"/>
</dbReference>
<keyword evidence="7 10" id="KW-0226">DNA condensation</keyword>
<dbReference type="GO" id="GO:0007076">
    <property type="term" value="P:mitotic chromosome condensation"/>
    <property type="evidence" value="ECO:0007669"/>
    <property type="project" value="InterPro"/>
</dbReference>
<evidence type="ECO:0000256" key="2">
    <source>
        <dbReference type="ARBA" id="ARBA00004286"/>
    </source>
</evidence>
<comment type="subcellular location">
    <subcellularLocation>
        <location evidence="2">Chromosome</location>
    </subcellularLocation>
    <subcellularLocation>
        <location evidence="1">Nucleus</location>
    </subcellularLocation>
</comment>
<keyword evidence="8" id="KW-0539">Nucleus</keyword>
<keyword evidence="9 10" id="KW-0131">Cell cycle</keyword>
<evidence type="ECO:0000256" key="9">
    <source>
        <dbReference type="ARBA" id="ARBA00023306"/>
    </source>
</evidence>
<evidence type="ECO:0000256" key="5">
    <source>
        <dbReference type="ARBA" id="ARBA00022618"/>
    </source>
</evidence>
<evidence type="ECO:0000259" key="12">
    <source>
        <dbReference type="PROSITE" id="PS50053"/>
    </source>
</evidence>
<dbReference type="InterPro" id="IPR024324">
    <property type="entry name" value="Condensin_cplx_su1_N"/>
</dbReference>
<feature type="region of interest" description="Disordered" evidence="11">
    <location>
        <begin position="901"/>
        <end position="923"/>
    </location>
</feature>
<accession>A0A8D8X214</accession>
<dbReference type="GO" id="GO:0010032">
    <property type="term" value="P:meiotic chromosome condensation"/>
    <property type="evidence" value="ECO:0007669"/>
    <property type="project" value="TreeGrafter"/>
</dbReference>
<dbReference type="Gene3D" id="1.25.10.10">
    <property type="entry name" value="Leucine-rich Repeat Variant"/>
    <property type="match status" value="1"/>
</dbReference>
<feature type="compositionally biased region" description="Acidic residues" evidence="11">
    <location>
        <begin position="1346"/>
        <end position="1356"/>
    </location>
</feature>
<comment type="function">
    <text evidence="10">Regulatory subunit of the condensin complex, a complex required for conversion of interphase chromatin into mitotic-like condense chromosomes. The condensin complex probably introduces positive supercoils into relaxed DNA in the presence of type I topoisomerases and converts nicked DNA into positive knotted forms in the presence of type II topoisomerases.</text>
</comment>